<keyword evidence="12" id="KW-1185">Reference proteome</keyword>
<dbReference type="GO" id="GO:0008270">
    <property type="term" value="F:zinc ion binding"/>
    <property type="evidence" value="ECO:0007669"/>
    <property type="project" value="UniProtKB-UniRule"/>
</dbReference>
<dbReference type="SMART" id="SM01057">
    <property type="entry name" value="Carb_anhydrase"/>
    <property type="match status" value="1"/>
</dbReference>
<dbReference type="Gene3D" id="3.10.200.10">
    <property type="entry name" value="Alpha carbonic anhydrase"/>
    <property type="match status" value="1"/>
</dbReference>
<accession>A0A8K1CUJ7</accession>
<evidence type="ECO:0000256" key="2">
    <source>
        <dbReference type="ARBA" id="ARBA00002904"/>
    </source>
</evidence>
<proteinExistence type="inferred from homology"/>
<feature type="domain" description="Alpha-carbonic anhydrase" evidence="10">
    <location>
        <begin position="27"/>
        <end position="270"/>
    </location>
</feature>
<feature type="signal peptide" evidence="9">
    <location>
        <begin position="1"/>
        <end position="20"/>
    </location>
</feature>
<dbReference type="OrthoDB" id="429145at2759"/>
<dbReference type="EMBL" id="SPLM01000001">
    <property type="protein sequence ID" value="TMW69117.1"/>
    <property type="molecule type" value="Genomic_DNA"/>
</dbReference>
<dbReference type="Pfam" id="PF00194">
    <property type="entry name" value="Carb_anhydrase"/>
    <property type="match status" value="1"/>
</dbReference>
<dbReference type="InterPro" id="IPR036398">
    <property type="entry name" value="CA_dom_sf"/>
</dbReference>
<dbReference type="Proteomes" id="UP000794436">
    <property type="component" value="Unassembled WGS sequence"/>
</dbReference>
<dbReference type="InterPro" id="IPR018338">
    <property type="entry name" value="Carbonic_anhydrase_a-class_CS"/>
</dbReference>
<evidence type="ECO:0000256" key="8">
    <source>
        <dbReference type="ARBA" id="ARBA00048348"/>
    </source>
</evidence>
<dbReference type="AlphaFoldDB" id="A0A8K1CUJ7"/>
<name>A0A8K1CUJ7_PYTOL</name>
<evidence type="ECO:0000313" key="11">
    <source>
        <dbReference type="EMBL" id="TMW69117.1"/>
    </source>
</evidence>
<organism evidence="11 12">
    <name type="scientific">Pythium oligandrum</name>
    <name type="common">Mycoparasitic fungus</name>
    <dbReference type="NCBI Taxonomy" id="41045"/>
    <lineage>
        <taxon>Eukaryota</taxon>
        <taxon>Sar</taxon>
        <taxon>Stramenopiles</taxon>
        <taxon>Oomycota</taxon>
        <taxon>Peronosporomycetes</taxon>
        <taxon>Pythiales</taxon>
        <taxon>Pythiaceae</taxon>
        <taxon>Pythium</taxon>
    </lineage>
</organism>
<comment type="catalytic activity">
    <reaction evidence="8 9">
        <text>hydrogencarbonate + H(+) = CO2 + H2O</text>
        <dbReference type="Rhea" id="RHEA:10748"/>
        <dbReference type="ChEBI" id="CHEBI:15377"/>
        <dbReference type="ChEBI" id="CHEBI:15378"/>
        <dbReference type="ChEBI" id="CHEBI:16526"/>
        <dbReference type="ChEBI" id="CHEBI:17544"/>
        <dbReference type="EC" id="4.2.1.1"/>
    </reaction>
</comment>
<keyword evidence="6 9" id="KW-0862">Zinc</keyword>
<dbReference type="EC" id="4.2.1.1" evidence="4 9"/>
<sequence length="270" mass="30020">MRIFPFVFIVVALVSAAANADMTDNQPPWGYDQDNADVLSPDEWSTAYPTCAGQRQSPIDIDASAPCDTQVGNREVPLQFNGTCSDFHLKQHDDTYKGEVLEGSTCTVTAGGSKPYSLLQFHMHAPSEHTLNGKHYDAEAHFVHKNEDGLLVVGLFIEMKDDVETNTFLKQVWHQLDDVHANKSASLELSSYSDLLYTSAKIGPIFNYPGSLTTPPCDEIVDWWVLCEPVLVSTDDFDHFMLHTIRLPALDDGEGSRPTQPLNGRQVMVY</sequence>
<keyword evidence="5 9" id="KW-0479">Metal-binding</keyword>
<evidence type="ECO:0000256" key="9">
    <source>
        <dbReference type="RuleBase" id="RU367011"/>
    </source>
</evidence>
<comment type="cofactor">
    <cofactor evidence="1 9">
        <name>Zn(2+)</name>
        <dbReference type="ChEBI" id="CHEBI:29105"/>
    </cofactor>
</comment>
<dbReference type="InterPro" id="IPR041891">
    <property type="entry name" value="Alpha_CA_prokaryot-like"/>
</dbReference>
<dbReference type="PANTHER" id="PTHR18952:SF265">
    <property type="entry name" value="CARBONIC ANHYDRASE"/>
    <property type="match status" value="1"/>
</dbReference>
<gene>
    <name evidence="11" type="ORF">Poli38472_001273</name>
</gene>
<dbReference type="GO" id="GO:0004089">
    <property type="term" value="F:carbonate dehydratase activity"/>
    <property type="evidence" value="ECO:0007669"/>
    <property type="project" value="UniProtKB-UniRule"/>
</dbReference>
<dbReference type="InterPro" id="IPR023561">
    <property type="entry name" value="Carbonic_anhydrase_a-class"/>
</dbReference>
<dbReference type="SUPFAM" id="SSF51069">
    <property type="entry name" value="Carbonic anhydrase"/>
    <property type="match status" value="1"/>
</dbReference>
<evidence type="ECO:0000256" key="4">
    <source>
        <dbReference type="ARBA" id="ARBA00012925"/>
    </source>
</evidence>
<dbReference type="PANTHER" id="PTHR18952">
    <property type="entry name" value="CARBONIC ANHYDRASE"/>
    <property type="match status" value="1"/>
</dbReference>
<comment type="caution">
    <text evidence="11">The sequence shown here is derived from an EMBL/GenBank/DDBJ whole genome shotgun (WGS) entry which is preliminary data.</text>
</comment>
<evidence type="ECO:0000256" key="6">
    <source>
        <dbReference type="ARBA" id="ARBA00022833"/>
    </source>
</evidence>
<evidence type="ECO:0000256" key="3">
    <source>
        <dbReference type="ARBA" id="ARBA00010718"/>
    </source>
</evidence>
<dbReference type="CDD" id="cd03124">
    <property type="entry name" value="alpha_CA_prokaryotic_like"/>
    <property type="match status" value="1"/>
</dbReference>
<keyword evidence="9" id="KW-0732">Signal</keyword>
<evidence type="ECO:0000313" key="12">
    <source>
        <dbReference type="Proteomes" id="UP000794436"/>
    </source>
</evidence>
<dbReference type="PROSITE" id="PS51144">
    <property type="entry name" value="ALPHA_CA_2"/>
    <property type="match status" value="1"/>
</dbReference>
<dbReference type="PROSITE" id="PS00162">
    <property type="entry name" value="ALPHA_CA_1"/>
    <property type="match status" value="1"/>
</dbReference>
<comment type="similarity">
    <text evidence="3 9">Belongs to the alpha-carbonic anhydrase family.</text>
</comment>
<protein>
    <recommendedName>
        <fullName evidence="4 9">Carbonic anhydrase</fullName>
        <ecNumber evidence="4 9">4.2.1.1</ecNumber>
    </recommendedName>
</protein>
<evidence type="ECO:0000256" key="7">
    <source>
        <dbReference type="ARBA" id="ARBA00023239"/>
    </source>
</evidence>
<reference evidence="11" key="1">
    <citation type="submission" date="2019-03" db="EMBL/GenBank/DDBJ databases">
        <title>Long read genome sequence of the mycoparasitic Pythium oligandrum ATCC 38472 isolated from sugarbeet rhizosphere.</title>
        <authorList>
            <person name="Gaulin E."/>
        </authorList>
    </citation>
    <scope>NUCLEOTIDE SEQUENCE</scope>
    <source>
        <strain evidence="11">ATCC 38472_TT</strain>
    </source>
</reference>
<feature type="chain" id="PRO_5035487261" description="Carbonic anhydrase" evidence="9">
    <location>
        <begin position="21"/>
        <end position="270"/>
    </location>
</feature>
<evidence type="ECO:0000259" key="10">
    <source>
        <dbReference type="PROSITE" id="PS51144"/>
    </source>
</evidence>
<dbReference type="InterPro" id="IPR001148">
    <property type="entry name" value="CA_dom"/>
</dbReference>
<keyword evidence="7 9" id="KW-0456">Lyase</keyword>
<comment type="function">
    <text evidence="2 9">Reversible hydration of carbon dioxide.</text>
</comment>
<evidence type="ECO:0000256" key="1">
    <source>
        <dbReference type="ARBA" id="ARBA00001947"/>
    </source>
</evidence>
<evidence type="ECO:0000256" key="5">
    <source>
        <dbReference type="ARBA" id="ARBA00022723"/>
    </source>
</evidence>